<dbReference type="EMBL" id="JAPZBT010000002">
    <property type="protein sequence ID" value="KAJ5372570.1"/>
    <property type="molecule type" value="Genomic_DNA"/>
</dbReference>
<accession>A0A9W9S731</accession>
<evidence type="ECO:0000313" key="2">
    <source>
        <dbReference type="Proteomes" id="UP001147752"/>
    </source>
</evidence>
<organism evidence="1 2">
    <name type="scientific">Penicillium concentricum</name>
    <dbReference type="NCBI Taxonomy" id="293559"/>
    <lineage>
        <taxon>Eukaryota</taxon>
        <taxon>Fungi</taxon>
        <taxon>Dikarya</taxon>
        <taxon>Ascomycota</taxon>
        <taxon>Pezizomycotina</taxon>
        <taxon>Eurotiomycetes</taxon>
        <taxon>Eurotiomycetidae</taxon>
        <taxon>Eurotiales</taxon>
        <taxon>Aspergillaceae</taxon>
        <taxon>Penicillium</taxon>
    </lineage>
</organism>
<protein>
    <submittedName>
        <fullName evidence="1">Uncharacterized protein</fullName>
    </submittedName>
</protein>
<dbReference type="RefSeq" id="XP_056578556.1">
    <property type="nucleotide sequence ID" value="XM_056722306.1"/>
</dbReference>
<sequence>MQDTKKEYKQLCASRLRLMPVPTPLTPLGGGASHPIQAVLAHKATTYLRGDLGLLGPCWSCQQPVRALVSAELGW</sequence>
<reference evidence="1" key="1">
    <citation type="submission" date="2022-12" db="EMBL/GenBank/DDBJ databases">
        <authorList>
            <person name="Petersen C."/>
        </authorList>
    </citation>
    <scope>NUCLEOTIDE SEQUENCE</scope>
    <source>
        <strain evidence="1">IBT 3081</strain>
    </source>
</reference>
<proteinExistence type="predicted"/>
<name>A0A9W9S731_9EURO</name>
<dbReference type="AlphaFoldDB" id="A0A9W9S731"/>
<reference evidence="1" key="2">
    <citation type="journal article" date="2023" name="IMA Fungus">
        <title>Comparative genomic study of the Penicillium genus elucidates a diverse pangenome and 15 lateral gene transfer events.</title>
        <authorList>
            <person name="Petersen C."/>
            <person name="Sorensen T."/>
            <person name="Nielsen M.R."/>
            <person name="Sondergaard T.E."/>
            <person name="Sorensen J.L."/>
            <person name="Fitzpatrick D.A."/>
            <person name="Frisvad J.C."/>
            <person name="Nielsen K.L."/>
        </authorList>
    </citation>
    <scope>NUCLEOTIDE SEQUENCE</scope>
    <source>
        <strain evidence="1">IBT 3081</strain>
    </source>
</reference>
<comment type="caution">
    <text evidence="1">The sequence shown here is derived from an EMBL/GenBank/DDBJ whole genome shotgun (WGS) entry which is preliminary data.</text>
</comment>
<evidence type="ECO:0000313" key="1">
    <source>
        <dbReference type="EMBL" id="KAJ5372570.1"/>
    </source>
</evidence>
<gene>
    <name evidence="1" type="ORF">N7517_004576</name>
</gene>
<keyword evidence="2" id="KW-1185">Reference proteome</keyword>
<dbReference type="GeneID" id="81461489"/>
<dbReference type="Proteomes" id="UP001147752">
    <property type="component" value="Unassembled WGS sequence"/>
</dbReference>